<evidence type="ECO:0000256" key="2">
    <source>
        <dbReference type="SAM" id="SignalP"/>
    </source>
</evidence>
<sequence length="2624" mass="270058">MKNKIKIILVLITLLLLTSASAQTNYSFSIADILSSMPNGKRLPDGTIVKAELITTGGATHSTGPSGSGTAGPDIGGLFTGNTLPAYVGDKTPTNFTKIQMANTLNADNGMANNCSASIGFRIYFDRPVESINFLALDIDGVHGTPNGNAEWVTFFGYNGNTFVPYANAVSGGNTQLVNQTINIGASHSWRTLINNSLGTIAGANLPSTITIRRQTPNGGSGTPDDLNHQVLFTPPLSTTHVTDFFLMTGIWSVTAQANVQASGLSPIVITISSDFGDAPDSYKTLLASDGASHGVVGTLSLGNTNFAEPDGLPSVLADTSIDDDGVQVIPPLTNNGQNISSYTVAANFNNNTGLPANYVAWIDWNNDGVFQASEGTTATSPAGTLSGSVNLTWNNVALTNTGGHAQTYLRVRVTTEAITTSDSGSSFMNGEVEDYAIGIPATTPDFACFNVGTSSGFINVLANDTSGSTIVPETVGFVNPGTGTNLIIDGFGDIVGITIPGEGVWKANSVGLISFEPESASVINPTPIAYLGRDAQGNISNSALITLTAASIPTNTTTVTEGCFPTTLTATASVPAGQSVVWYDAALAGNIVASPVLSTVGTVTYYAQGNNGSCTSAVRTPVTLAIAAPPNPGTLLGFQNICQGTSTNYVTNGDVGGIWSSSDPTIATVNASGVVTGLMPGVATITYTVAGTGGCSDLSSTRAITIEDAPDSGTLTGNQNICVGGTSAFSSDGAPGGIWESDDLAIATVDVNGVVTGVSRGTTLINYTIVQTGSCSVIPSTISVTIIESNPGTLSGNQNVCVGETTTFTTDGDSGGVWTTDDAGIASVDVNGVITGNATGSTIITYTVNGSSGCPSASTTRTVTVNVNAPATAADITGADTEICPGDNATLSVSSATVINPVFTWYADQTTSTILNNGASYNVSPTVTTTYYVSVKGDATCENDPNTRKPILVTVNALGIASDITAADAIICLGSTASLTASSSTVTNPVFRWYASQTSTAVLSTGVSYNPSPIATTTYYVSVSGDGVCENVINTRKAVVVNVTPLATQLDLTANDRTICNGSSVSLTASSSNVVSPVFRWYADQTSTTVLNTGPSYNVSPITTTTYYVSVSGTGMCENLPNFRKAVTANVNPLGQASDITALDAITCPGQTVALTASSATVTSPIFRWYADQTTTIALSTGASYSPSPTVTTTYYVSVSGTGVCENAPNTRKAVTISMNPLATAADINTTHQTICIGDAALLIATSAIDSPVFIWYESQTSTNPLFVGDYYDPTPTVTTTYYVSVRGTNICDNAINTRKAVTVTVNSLGLASDITAADVTICSGSSASLTASSATVTTPVFRWYADQTTTTVLSTGASYSPSPTVTTSYYLSVSGDEVCENLPNTRKAVTVTVNSLGLASDITAADATICSGSSASLTASSATVATPVFRWYADQTTTTVLSTGASYSPSPTVTTSYYLSVSGDGVCENLPNTRKAVTVTVNSLGLASDITAADAMICSGSSASLSASSATVTTPVFRWYADQTTTTVLSTGASYSPSPTVTTSYYLSVSGDGVCENVPNTRKAVTVTVNSLGLASDITASDSTICSGYSASLSASSATVTTPVFRWYADQTTATALSTGASYSPSPTVTTVYYVSVSGDGVCENLPNTRKAVTVTVNSLGLASDITASDSTICSGSSASLTASSATVATPIFRWYADQTTTTVLSTGASYSPSPTATTTYYVSVSGDGVCENLPNTRKAVTVTVNSLGSASDITAADETICSGSSASLTASSATVATPVFRWYADQTTTTALSTGASYSPSPTATTTYYVSVSGDGICENLQNTRKAVTVTVNSLGLASDITAADATICSGSSVALTASSATVNTPVFRWYADQTTMTALSTGASYSPSPTATTTYYVSVSGDGVCENLPNTRKAVTVTVNSLGLASDIIVADATICTGSSASLTASSATVTTPVFRWYADQTTATILSTGASYSPSPTVTTTYYVSVSGDGVCENLPNTRKAVTVTVNSLGLASDIAVDISNATVCTGGTSTITASSALNNPIFNWYQDPNLSVLLYTGAVFVTPSLTANTSYYVTVQNNAVCENTIGNALKVDINVILCSDIALTKTASNLSPYVGDQIDFTITVTNFGPDDATGVSANDLLPSGYTFISANNGGLFAGNTITWPVLNLASGASAQLTYIVKINASVGIVDEYKNVAQIITSNNFDPNSTPNNNDPSENDQDSVTVTPIVPIPSIEVLKDGAFTAANDTNGDGFPEAGETVTYTFSVKNTGNIRLENVKINDSYIGVVNLAMVPSTLDPGQTGNAQVTYTITQIDIQNGVIYNSALGQGNTPPTVDDPDGTTVNDTSKDPTNPSTPGDPYYDPTCPDCTVIPLPNNPKIAIVKEIASFSGDLNNAKVGDVISYLFTVTNIGNTVLTNVRVNDPMPGLTTPSLDPANVANSTGDLDGNGSLDLHEKWLYRANYTITTTDIAKGKVVNQALAEATGPPTPVDPTGKDVSDLSDGSSPTGDDPTVLDINGCKVIPHNALSPNGDSKNDIFKIDGIECYPQNTVEIYNRWGVIVFHTNGYDNTANAFNGYSNGRAVVKQSAGLPTGTYYYIIKYVDSDSKEQSSAGYLYLSMQ</sequence>
<feature type="chain" id="PRO_5045707060" evidence="2">
    <location>
        <begin position="23"/>
        <end position="2624"/>
    </location>
</feature>
<keyword evidence="5" id="KW-1185">Reference proteome</keyword>
<feature type="domain" description="BIG2" evidence="3">
    <location>
        <begin position="789"/>
        <end position="859"/>
    </location>
</feature>
<dbReference type="InterPro" id="IPR026341">
    <property type="entry name" value="T9SS_type_B"/>
</dbReference>
<evidence type="ECO:0000256" key="1">
    <source>
        <dbReference type="SAM" id="MobiDB-lite"/>
    </source>
</evidence>
<dbReference type="Gene3D" id="2.60.40.1080">
    <property type="match status" value="3"/>
</dbReference>
<feature type="signal peptide" evidence="2">
    <location>
        <begin position="1"/>
        <end position="22"/>
    </location>
</feature>
<dbReference type="Pfam" id="PF01345">
    <property type="entry name" value="DUF11"/>
    <property type="match status" value="1"/>
</dbReference>
<dbReference type="SMART" id="SM00635">
    <property type="entry name" value="BID_2"/>
    <property type="match status" value="3"/>
</dbReference>
<dbReference type="InterPro" id="IPR055354">
    <property type="entry name" value="DUF7507"/>
</dbReference>
<comment type="caution">
    <text evidence="4">The sequence shown here is derived from an EMBL/GenBank/DDBJ whole genome shotgun (WGS) entry which is preliminary data.</text>
</comment>
<evidence type="ECO:0000259" key="3">
    <source>
        <dbReference type="SMART" id="SM00635"/>
    </source>
</evidence>
<dbReference type="SUPFAM" id="SSF49373">
    <property type="entry name" value="Invasin/intimin cell-adhesion fragments"/>
    <property type="match status" value="3"/>
</dbReference>
<feature type="region of interest" description="Disordered" evidence="1">
    <location>
        <begin position="2330"/>
        <end position="2365"/>
    </location>
</feature>
<dbReference type="InterPro" id="IPR008964">
    <property type="entry name" value="Invasin/intimin_cell_adhesion"/>
</dbReference>
<dbReference type="InterPro" id="IPR044023">
    <property type="entry name" value="Ig_7"/>
</dbReference>
<organism evidence="4 5">
    <name type="scientific">Flavobacterium ginsengisoli</name>
    <dbReference type="NCBI Taxonomy" id="871694"/>
    <lineage>
        <taxon>Bacteria</taxon>
        <taxon>Pseudomonadati</taxon>
        <taxon>Bacteroidota</taxon>
        <taxon>Flavobacteriia</taxon>
        <taxon>Flavobacteriales</taxon>
        <taxon>Flavobacteriaceae</taxon>
        <taxon>Flavobacterium</taxon>
    </lineage>
</organism>
<reference evidence="5" key="1">
    <citation type="journal article" date="2019" name="Int. J. Syst. Evol. Microbiol.">
        <title>The Global Catalogue of Microorganisms (GCM) 10K type strain sequencing project: providing services to taxonomists for standard genome sequencing and annotation.</title>
        <authorList>
            <consortium name="The Broad Institute Genomics Platform"/>
            <consortium name="The Broad Institute Genome Sequencing Center for Infectious Disease"/>
            <person name="Wu L."/>
            <person name="Ma J."/>
        </authorList>
    </citation>
    <scope>NUCLEOTIDE SEQUENCE [LARGE SCALE GENOMIC DNA]</scope>
    <source>
        <strain evidence="5">JCM 17336</strain>
    </source>
</reference>
<dbReference type="Gene3D" id="2.60.40.10">
    <property type="entry name" value="Immunoglobulins"/>
    <property type="match status" value="1"/>
</dbReference>
<feature type="compositionally biased region" description="Low complexity" evidence="1">
    <location>
        <begin position="2208"/>
        <end position="2221"/>
    </location>
</feature>
<dbReference type="InterPro" id="IPR003343">
    <property type="entry name" value="Big_2"/>
</dbReference>
<dbReference type="InterPro" id="IPR045474">
    <property type="entry name" value="GEVED"/>
</dbReference>
<dbReference type="Pfam" id="PF13585">
    <property type="entry name" value="CHU_C"/>
    <property type="match status" value="1"/>
</dbReference>
<gene>
    <name evidence="4" type="ORF">GCM10022422_22290</name>
</gene>
<dbReference type="Pfam" id="PF19081">
    <property type="entry name" value="Ig_7"/>
    <property type="match status" value="14"/>
</dbReference>
<dbReference type="NCBIfam" id="TIGR04131">
    <property type="entry name" value="Bac_Flav_CTERM"/>
    <property type="match status" value="1"/>
</dbReference>
<dbReference type="NCBIfam" id="TIGR01451">
    <property type="entry name" value="B_ant_repeat"/>
    <property type="match status" value="3"/>
</dbReference>
<proteinExistence type="predicted"/>
<feature type="domain" description="BIG2" evidence="3">
    <location>
        <begin position="710"/>
        <end position="780"/>
    </location>
</feature>
<dbReference type="RefSeq" id="WP_345158538.1">
    <property type="nucleotide sequence ID" value="NZ_BAABDT010000004.1"/>
</dbReference>
<feature type="region of interest" description="Disordered" evidence="1">
    <location>
        <begin position="2486"/>
        <end position="2516"/>
    </location>
</feature>
<dbReference type="Proteomes" id="UP001501367">
    <property type="component" value="Unassembled WGS sequence"/>
</dbReference>
<feature type="region of interest" description="Disordered" evidence="1">
    <location>
        <begin position="2208"/>
        <end position="2229"/>
    </location>
</feature>
<dbReference type="InterPro" id="IPR001434">
    <property type="entry name" value="OmcB-like_DUF11"/>
</dbReference>
<protein>
    <submittedName>
        <fullName evidence="4">Calx-beta domain-containing protein</fullName>
    </submittedName>
</protein>
<name>A0ABP7FFM5_9FLAO</name>
<dbReference type="EMBL" id="BAABDT010000004">
    <property type="protein sequence ID" value="GAA3738412.1"/>
    <property type="molecule type" value="Genomic_DNA"/>
</dbReference>
<accession>A0ABP7FFM5</accession>
<dbReference type="Pfam" id="PF02368">
    <property type="entry name" value="Big_2"/>
    <property type="match status" value="1"/>
</dbReference>
<dbReference type="Pfam" id="PF24346">
    <property type="entry name" value="DUF7507"/>
    <property type="match status" value="2"/>
</dbReference>
<dbReference type="Pfam" id="PF20009">
    <property type="entry name" value="GEVED"/>
    <property type="match status" value="1"/>
</dbReference>
<keyword evidence="2" id="KW-0732">Signal</keyword>
<dbReference type="InterPro" id="IPR047589">
    <property type="entry name" value="DUF11_rpt"/>
</dbReference>
<dbReference type="InterPro" id="IPR013783">
    <property type="entry name" value="Ig-like_fold"/>
</dbReference>
<feature type="domain" description="BIG2" evidence="3">
    <location>
        <begin position="630"/>
        <end position="700"/>
    </location>
</feature>
<evidence type="ECO:0000313" key="5">
    <source>
        <dbReference type="Proteomes" id="UP001501367"/>
    </source>
</evidence>
<evidence type="ECO:0000313" key="4">
    <source>
        <dbReference type="EMBL" id="GAA3738412.1"/>
    </source>
</evidence>
<feature type="compositionally biased region" description="Low complexity" evidence="1">
    <location>
        <begin position="2334"/>
        <end position="2350"/>
    </location>
</feature>